<evidence type="ECO:0000259" key="2">
    <source>
        <dbReference type="Pfam" id="PF20945"/>
    </source>
</evidence>
<dbReference type="CDD" id="cd22573">
    <property type="entry name" value="RMP1_RBD"/>
    <property type="match status" value="1"/>
</dbReference>
<dbReference type="InterPro" id="IPR047204">
    <property type="entry name" value="RMP1_RBD"/>
</dbReference>
<dbReference type="PANTHER" id="PTHR37792">
    <property type="entry name" value="RIBONUCLEASE MRP PROTEIN SUBUNIT RMP1"/>
    <property type="match status" value="1"/>
</dbReference>
<dbReference type="EMBL" id="JAESVG020000002">
    <property type="protein sequence ID" value="KAG8630632.1"/>
    <property type="molecule type" value="Genomic_DNA"/>
</dbReference>
<dbReference type="GO" id="GO:0000172">
    <property type="term" value="C:ribonuclease MRP complex"/>
    <property type="evidence" value="ECO:0007669"/>
    <property type="project" value="InterPro"/>
</dbReference>
<name>A0A8K0PJK7_9PEZI</name>
<dbReference type="GO" id="GO:0000466">
    <property type="term" value="P:maturation of 5.8S rRNA from tricistronic rRNA transcript (SSU-rRNA, 5.8S rRNA, LSU-rRNA)"/>
    <property type="evidence" value="ECO:0007669"/>
    <property type="project" value="TreeGrafter"/>
</dbReference>
<dbReference type="InterPro" id="IPR047205">
    <property type="entry name" value="RMP1"/>
</dbReference>
<proteinExistence type="predicted"/>
<sequence length="260" mass="29506">MSPQNLSPTPHDLSILTHLSSLLHLAHHRNSNQHRRAAWYRPFSLLRRHLTRLLNLYTTLLFVPDSFSARHKKKSQDRTTTRQITEELEFMRDVLFPRAWRGFSQLVADGRFAVLGTVLLAVLGEVGRVTGVTRGVEEEAQREVERVLERFGVEWEDIGGELGGEEDLGLVVRREGGGDVGEVVEREQGEVEGDAEGFAKDVEERTEEKQAEELKPLPKPVIEQKPKKRKMDDAIKVKDKVKKRKKKEGGDAIDDLFAGL</sequence>
<dbReference type="AlphaFoldDB" id="A0A8K0PJK7"/>
<protein>
    <recommendedName>
        <fullName evidence="2">RNase MRP protein 1 RNA binding domain-containing protein</fullName>
    </recommendedName>
</protein>
<feature type="compositionally biased region" description="Basic and acidic residues" evidence="1">
    <location>
        <begin position="197"/>
        <end position="238"/>
    </location>
</feature>
<organism evidence="3 4">
    <name type="scientific">Elsinoe batatas</name>
    <dbReference type="NCBI Taxonomy" id="2601811"/>
    <lineage>
        <taxon>Eukaryota</taxon>
        <taxon>Fungi</taxon>
        <taxon>Dikarya</taxon>
        <taxon>Ascomycota</taxon>
        <taxon>Pezizomycotina</taxon>
        <taxon>Dothideomycetes</taxon>
        <taxon>Dothideomycetidae</taxon>
        <taxon>Myriangiales</taxon>
        <taxon>Elsinoaceae</taxon>
        <taxon>Elsinoe</taxon>
    </lineage>
</organism>
<evidence type="ECO:0000256" key="1">
    <source>
        <dbReference type="SAM" id="MobiDB-lite"/>
    </source>
</evidence>
<feature type="region of interest" description="Disordered" evidence="1">
    <location>
        <begin position="190"/>
        <end position="248"/>
    </location>
</feature>
<reference evidence="3" key="1">
    <citation type="submission" date="2021-07" db="EMBL/GenBank/DDBJ databases">
        <title>Elsinoe batatas strain:CRI-CJ2 Genome sequencing and assembly.</title>
        <authorList>
            <person name="Huang L."/>
        </authorList>
    </citation>
    <scope>NUCLEOTIDE SEQUENCE</scope>
    <source>
        <strain evidence="3">CRI-CJ2</strain>
    </source>
</reference>
<dbReference type="GO" id="GO:0042134">
    <property type="term" value="F:rRNA primary transcript binding"/>
    <property type="evidence" value="ECO:0007669"/>
    <property type="project" value="InterPro"/>
</dbReference>
<accession>A0A8K0PJK7</accession>
<feature type="domain" description="RNase MRP protein 1 RNA binding" evidence="2">
    <location>
        <begin position="22"/>
        <end position="124"/>
    </location>
</feature>
<dbReference type="OrthoDB" id="5414547at2759"/>
<gene>
    <name evidence="3" type="ORF">KVT40_002251</name>
</gene>
<comment type="caution">
    <text evidence="3">The sequence shown here is derived from an EMBL/GenBank/DDBJ whole genome shotgun (WGS) entry which is preliminary data.</text>
</comment>
<evidence type="ECO:0000313" key="3">
    <source>
        <dbReference type="EMBL" id="KAG8630632.1"/>
    </source>
</evidence>
<evidence type="ECO:0000313" key="4">
    <source>
        <dbReference type="Proteomes" id="UP000809789"/>
    </source>
</evidence>
<keyword evidence="4" id="KW-1185">Reference proteome</keyword>
<dbReference type="Pfam" id="PF20945">
    <property type="entry name" value="RMP1"/>
    <property type="match status" value="1"/>
</dbReference>
<dbReference type="GO" id="GO:0000294">
    <property type="term" value="P:nuclear-transcribed mRNA catabolic process, RNase MRP-dependent"/>
    <property type="evidence" value="ECO:0007669"/>
    <property type="project" value="TreeGrafter"/>
</dbReference>
<dbReference type="PANTHER" id="PTHR37792:SF1">
    <property type="entry name" value="RIBONUCLEASE MRP PROTEIN SUBUNIT RMP1"/>
    <property type="match status" value="1"/>
</dbReference>
<dbReference type="Proteomes" id="UP000809789">
    <property type="component" value="Unassembled WGS sequence"/>
</dbReference>